<dbReference type="EMBL" id="HBNS01034421">
    <property type="protein sequence ID" value="CAE4630124.1"/>
    <property type="molecule type" value="Transcribed_RNA"/>
</dbReference>
<sequence length="236" mass="26886">MRSIKQIPNKTSVAIATKQLIQPPTTTTTTTHNMKKLYSSFSRISHQSLQPPKMRHSIPKTQLSSSLSSSCSLHSNALLHRNYSTTKPTSLKQTDDPHHHHHPMKPTIEQQKSASLEYTTMVRSTTRLLSSPTTATTTNMTPAQSLELKRLLSYWSSRFYTTHVLYTLFAKKGGNKEEIYQEGCNYVFQLLDYVQQCKEEEEVYLSGLSLGCFMPCSMNVHLTPSFFFYHQTTIKG</sequence>
<accession>A0A7S4W7F9</accession>
<feature type="region of interest" description="Disordered" evidence="1">
    <location>
        <begin position="87"/>
        <end position="113"/>
    </location>
</feature>
<protein>
    <submittedName>
        <fullName evidence="2">Uncharacterized protein</fullName>
    </submittedName>
</protein>
<reference evidence="2" key="1">
    <citation type="submission" date="2021-01" db="EMBL/GenBank/DDBJ databases">
        <authorList>
            <person name="Corre E."/>
            <person name="Pelletier E."/>
            <person name="Niang G."/>
            <person name="Scheremetjew M."/>
            <person name="Finn R."/>
            <person name="Kale V."/>
            <person name="Holt S."/>
            <person name="Cochrane G."/>
            <person name="Meng A."/>
            <person name="Brown T."/>
            <person name="Cohen L."/>
        </authorList>
    </citation>
    <scope>NUCLEOTIDE SEQUENCE</scope>
    <source>
        <strain evidence="2">GSO104</strain>
    </source>
</reference>
<name>A0A7S4W7F9_9STRA</name>
<evidence type="ECO:0000313" key="2">
    <source>
        <dbReference type="EMBL" id="CAE4630124.1"/>
    </source>
</evidence>
<organism evidence="2">
    <name type="scientific">Ditylum brightwellii</name>
    <dbReference type="NCBI Taxonomy" id="49249"/>
    <lineage>
        <taxon>Eukaryota</taxon>
        <taxon>Sar</taxon>
        <taxon>Stramenopiles</taxon>
        <taxon>Ochrophyta</taxon>
        <taxon>Bacillariophyta</taxon>
        <taxon>Mediophyceae</taxon>
        <taxon>Lithodesmiophycidae</taxon>
        <taxon>Lithodesmiales</taxon>
        <taxon>Lithodesmiaceae</taxon>
        <taxon>Ditylum</taxon>
    </lineage>
</organism>
<dbReference type="AlphaFoldDB" id="A0A7S4W7F9"/>
<proteinExistence type="predicted"/>
<gene>
    <name evidence="2" type="ORF">DBRI00130_LOCUS26938</name>
</gene>
<evidence type="ECO:0000256" key="1">
    <source>
        <dbReference type="SAM" id="MobiDB-lite"/>
    </source>
</evidence>